<proteinExistence type="predicted"/>
<protein>
    <recommendedName>
        <fullName evidence="2">DUF72 domain-containing protein</fullName>
    </recommendedName>
</protein>
<evidence type="ECO:0008006" key="2">
    <source>
        <dbReference type="Google" id="ProtNLM"/>
    </source>
</evidence>
<gene>
    <name evidence="1" type="ORF">HELGO_WM17290</name>
</gene>
<dbReference type="PANTHER" id="PTHR30348">
    <property type="entry name" value="UNCHARACTERIZED PROTEIN YECE"/>
    <property type="match status" value="1"/>
</dbReference>
<sequence length="304" mass="35203">MEFGKVKDSSKVDFSMGTVPDHTTKLLKRLPFSTEKTNVYFGCTGWGMKEWVGKYYPPKTKTKEYLYHYSRQFSTIELNTTHYRIPNPQTIQNWYELAEKNFKFAPKIPQSISHSNDLGAYGNQIDLFCSSIIGLKEKLGTSFLQLPPNFSPNRMAILEKFLSKFPTDEIPLAIEIRQEDWFKEGPYFQLLLNLLTSHNVGTVITDVAGRRDVLHLGLTTSCAMVRFVGNALALSDYERVDEWIELLLGWMKEGLREVYFFSHQPDNILSPEMCIYFIEQLERKSDLRFSVKTKPIDDGQMTLF</sequence>
<accession>A0A6S6TM29</accession>
<dbReference type="PANTHER" id="PTHR30348:SF9">
    <property type="entry name" value="UPF0759 PROTEIN YECE"/>
    <property type="match status" value="1"/>
</dbReference>
<organism evidence="1">
    <name type="scientific">uncultured Aureispira sp</name>
    <dbReference type="NCBI Taxonomy" id="1331704"/>
    <lineage>
        <taxon>Bacteria</taxon>
        <taxon>Pseudomonadati</taxon>
        <taxon>Bacteroidota</taxon>
        <taxon>Saprospiria</taxon>
        <taxon>Saprospirales</taxon>
        <taxon>Saprospiraceae</taxon>
        <taxon>Aureispira</taxon>
        <taxon>environmental samples</taxon>
    </lineage>
</organism>
<name>A0A6S6TM29_9BACT</name>
<dbReference type="SUPFAM" id="SSF117396">
    <property type="entry name" value="TM1631-like"/>
    <property type="match status" value="1"/>
</dbReference>
<dbReference type="InterPro" id="IPR002763">
    <property type="entry name" value="DUF72"/>
</dbReference>
<reference evidence="1" key="1">
    <citation type="submission" date="2020-01" db="EMBL/GenBank/DDBJ databases">
        <authorList>
            <person name="Meier V. D."/>
            <person name="Meier V D."/>
        </authorList>
    </citation>
    <scope>NUCLEOTIDE SEQUENCE</scope>
    <source>
        <strain evidence="1">HLG_WM_MAG_10</strain>
    </source>
</reference>
<evidence type="ECO:0000313" key="1">
    <source>
        <dbReference type="EMBL" id="CAA6817650.1"/>
    </source>
</evidence>
<dbReference type="AlphaFoldDB" id="A0A6S6TM29"/>
<dbReference type="Pfam" id="PF01904">
    <property type="entry name" value="DUF72"/>
    <property type="match status" value="1"/>
</dbReference>
<dbReference type="Gene3D" id="3.20.20.410">
    <property type="entry name" value="Protein of unknown function UPF0759"/>
    <property type="match status" value="1"/>
</dbReference>
<dbReference type="EMBL" id="CACVAQ010000254">
    <property type="protein sequence ID" value="CAA6817650.1"/>
    <property type="molecule type" value="Genomic_DNA"/>
</dbReference>
<dbReference type="InterPro" id="IPR036520">
    <property type="entry name" value="UPF0759_sf"/>
</dbReference>